<evidence type="ECO:0000313" key="2">
    <source>
        <dbReference type="Proteomes" id="UP001189624"/>
    </source>
</evidence>
<protein>
    <submittedName>
        <fullName evidence="1">Uncharacterized protein</fullName>
    </submittedName>
</protein>
<dbReference type="InterPro" id="IPR045036">
    <property type="entry name" value="Spartin-like"/>
</dbReference>
<keyword evidence="2" id="KW-1185">Reference proteome</keyword>
<dbReference type="GO" id="GO:0005886">
    <property type="term" value="C:plasma membrane"/>
    <property type="evidence" value="ECO:0007669"/>
    <property type="project" value="TreeGrafter"/>
</dbReference>
<organism evidence="1 2">
    <name type="scientific">Sphenostylis stenocarpa</name>
    <dbReference type="NCBI Taxonomy" id="92480"/>
    <lineage>
        <taxon>Eukaryota</taxon>
        <taxon>Viridiplantae</taxon>
        <taxon>Streptophyta</taxon>
        <taxon>Embryophyta</taxon>
        <taxon>Tracheophyta</taxon>
        <taxon>Spermatophyta</taxon>
        <taxon>Magnoliopsida</taxon>
        <taxon>eudicotyledons</taxon>
        <taxon>Gunneridae</taxon>
        <taxon>Pentapetalae</taxon>
        <taxon>rosids</taxon>
        <taxon>fabids</taxon>
        <taxon>Fabales</taxon>
        <taxon>Fabaceae</taxon>
        <taxon>Papilionoideae</taxon>
        <taxon>50 kb inversion clade</taxon>
        <taxon>NPAAA clade</taxon>
        <taxon>indigoferoid/millettioid clade</taxon>
        <taxon>Phaseoleae</taxon>
        <taxon>Sphenostylis</taxon>
    </lineage>
</organism>
<sequence>MSHVKLDVWWSQNPNQRNSLYSQDAFAASSSPSASAEATQELLLHIPGVILNRVNKVYSIKLACGDFSVIRLQQGRNVVVMYARGSDPEGEKKDVVSYGSTMASKGQEGLLKDLDTVLGSCNCFSVQWVSEKAKKRGEALKGSPY</sequence>
<gene>
    <name evidence="1" type="ORF">AYBTSS11_LOCUS31083</name>
</gene>
<dbReference type="Gramene" id="rna-AYBTSS11_LOCUS31083">
    <property type="protein sequence ID" value="CAJ1978879.1"/>
    <property type="gene ID" value="gene-AYBTSS11_LOCUS31083"/>
</dbReference>
<proteinExistence type="predicted"/>
<dbReference type="PANTHER" id="PTHR21068">
    <property type="entry name" value="SPARTIN"/>
    <property type="match status" value="1"/>
</dbReference>
<accession>A0AA86W584</accession>
<dbReference type="PANTHER" id="PTHR21068:SF43">
    <property type="entry name" value="SPARTIN"/>
    <property type="match status" value="1"/>
</dbReference>
<evidence type="ECO:0000313" key="1">
    <source>
        <dbReference type="EMBL" id="CAJ1978879.1"/>
    </source>
</evidence>
<dbReference type="Proteomes" id="UP001189624">
    <property type="component" value="Chromosome 11"/>
</dbReference>
<reference evidence="1" key="1">
    <citation type="submission" date="2023-10" db="EMBL/GenBank/DDBJ databases">
        <authorList>
            <person name="Domelevo Entfellner J.-B."/>
        </authorList>
    </citation>
    <scope>NUCLEOTIDE SEQUENCE</scope>
</reference>
<name>A0AA86W584_9FABA</name>
<dbReference type="EMBL" id="OY731408">
    <property type="protein sequence ID" value="CAJ1978879.1"/>
    <property type="molecule type" value="Genomic_DNA"/>
</dbReference>
<dbReference type="AlphaFoldDB" id="A0AA86W584"/>